<dbReference type="InterPro" id="IPR036514">
    <property type="entry name" value="SGNH_hydro_sf"/>
</dbReference>
<evidence type="ECO:0000313" key="4">
    <source>
        <dbReference type="EMBL" id="RZU34116.1"/>
    </source>
</evidence>
<reference evidence="4 5" key="1">
    <citation type="submission" date="2019-02" db="EMBL/GenBank/DDBJ databases">
        <title>Sequencing the genomes of 1000 actinobacteria strains.</title>
        <authorList>
            <person name="Klenk H.-P."/>
        </authorList>
    </citation>
    <scope>NUCLEOTIDE SEQUENCE [LARGE SCALE GENOMIC DNA]</scope>
    <source>
        <strain evidence="4 5">DSM 44509</strain>
    </source>
</reference>
<evidence type="ECO:0000313" key="5">
    <source>
        <dbReference type="Proteomes" id="UP000292507"/>
    </source>
</evidence>
<accession>A0A4V2G2Q6</accession>
<organism evidence="4 5">
    <name type="scientific">Blastococcus saxobsidens</name>
    <dbReference type="NCBI Taxonomy" id="138336"/>
    <lineage>
        <taxon>Bacteria</taxon>
        <taxon>Bacillati</taxon>
        <taxon>Actinomycetota</taxon>
        <taxon>Actinomycetes</taxon>
        <taxon>Geodermatophilales</taxon>
        <taxon>Geodermatophilaceae</taxon>
        <taxon>Blastococcus</taxon>
    </lineage>
</organism>
<keyword evidence="5" id="KW-1185">Reference proteome</keyword>
<feature type="transmembrane region" description="Helical" evidence="2">
    <location>
        <begin position="49"/>
        <end position="67"/>
    </location>
</feature>
<keyword evidence="2" id="KW-1133">Transmembrane helix</keyword>
<protein>
    <submittedName>
        <fullName evidence="4">Acyl-CoA thioesterase-1</fullName>
    </submittedName>
</protein>
<dbReference type="PANTHER" id="PTHR30383:SF5">
    <property type="entry name" value="SGNH HYDROLASE-TYPE ESTERASE DOMAIN-CONTAINING PROTEIN"/>
    <property type="match status" value="1"/>
</dbReference>
<proteinExistence type="predicted"/>
<dbReference type="PANTHER" id="PTHR30383">
    <property type="entry name" value="THIOESTERASE 1/PROTEASE 1/LYSOPHOSPHOLIPASE L1"/>
    <property type="match status" value="1"/>
</dbReference>
<evidence type="ECO:0000259" key="3">
    <source>
        <dbReference type="Pfam" id="PF13472"/>
    </source>
</evidence>
<dbReference type="EMBL" id="SHKV01000001">
    <property type="protein sequence ID" value="RZU34116.1"/>
    <property type="molecule type" value="Genomic_DNA"/>
</dbReference>
<dbReference type="OrthoDB" id="3239155at2"/>
<dbReference type="Pfam" id="PF13472">
    <property type="entry name" value="Lipase_GDSL_2"/>
    <property type="match status" value="1"/>
</dbReference>
<evidence type="ECO:0000256" key="2">
    <source>
        <dbReference type="SAM" id="Phobius"/>
    </source>
</evidence>
<feature type="domain" description="SGNH hydrolase-type esterase" evidence="3">
    <location>
        <begin position="96"/>
        <end position="248"/>
    </location>
</feature>
<gene>
    <name evidence="4" type="ORF">BKA19_3871</name>
</gene>
<dbReference type="SUPFAM" id="SSF52266">
    <property type="entry name" value="SGNH hydrolase"/>
    <property type="match status" value="1"/>
</dbReference>
<name>A0A4V2G2Q6_9ACTN</name>
<sequence length="264" mass="27540">MHQQGRLGRYPAVHAPVTRGRTPAGPAGDTEPDRSSRTFRGMARGRRGAAVLVVFVLLSGVSVLIPGSPTRDLAGGVVNAECVSWFGRDGGPVLAAYGDSLTEADSRAHFGLHGEESWYSHSICADEFAHGRNAAVQGETSEQVLARLRADDVEADVIVVAAGTNDLRLGIDTATTLRNLRAAVRLASERADVVVVTTVQPWTGTDVGELNEGVRELAADAGAQVADFEAILSVPGATTDGVHPTVASARRLADEVRTAVDAAG</sequence>
<dbReference type="Gene3D" id="3.40.50.1110">
    <property type="entry name" value="SGNH hydrolase"/>
    <property type="match status" value="1"/>
</dbReference>
<dbReference type="InterPro" id="IPR013830">
    <property type="entry name" value="SGNH_hydro"/>
</dbReference>
<dbReference type="GO" id="GO:0004622">
    <property type="term" value="F:phosphatidylcholine lysophospholipase activity"/>
    <property type="evidence" value="ECO:0007669"/>
    <property type="project" value="TreeGrafter"/>
</dbReference>
<dbReference type="Proteomes" id="UP000292507">
    <property type="component" value="Unassembled WGS sequence"/>
</dbReference>
<keyword evidence="2" id="KW-0472">Membrane</keyword>
<dbReference type="AlphaFoldDB" id="A0A4V2G2Q6"/>
<evidence type="ECO:0000256" key="1">
    <source>
        <dbReference type="SAM" id="MobiDB-lite"/>
    </source>
</evidence>
<feature type="region of interest" description="Disordered" evidence="1">
    <location>
        <begin position="1"/>
        <end position="38"/>
    </location>
</feature>
<keyword evidence="2" id="KW-0812">Transmembrane</keyword>
<comment type="caution">
    <text evidence="4">The sequence shown here is derived from an EMBL/GenBank/DDBJ whole genome shotgun (WGS) entry which is preliminary data.</text>
</comment>
<dbReference type="InterPro" id="IPR051532">
    <property type="entry name" value="Ester_Hydrolysis_Enzymes"/>
</dbReference>